<comment type="similarity">
    <text evidence="1 5">Belongs to the cytochrome P450 family.</text>
</comment>
<keyword evidence="4 5" id="KW-0349">Heme</keyword>
<evidence type="ECO:0000256" key="5">
    <source>
        <dbReference type="RuleBase" id="RU000461"/>
    </source>
</evidence>
<dbReference type="PRINTS" id="PR00385">
    <property type="entry name" value="P450"/>
</dbReference>
<dbReference type="PROSITE" id="PS00086">
    <property type="entry name" value="CYTOCHROME_P450"/>
    <property type="match status" value="1"/>
</dbReference>
<evidence type="ECO:0000256" key="1">
    <source>
        <dbReference type="ARBA" id="ARBA00010617"/>
    </source>
</evidence>
<evidence type="ECO:0000313" key="7">
    <source>
        <dbReference type="Proteomes" id="UP000827889"/>
    </source>
</evidence>
<dbReference type="Gene3D" id="1.10.630.10">
    <property type="entry name" value="Cytochrome P450"/>
    <property type="match status" value="1"/>
</dbReference>
<keyword evidence="2 4" id="KW-0479">Metal-binding</keyword>
<dbReference type="InterPro" id="IPR001128">
    <property type="entry name" value="Cyt_P450"/>
</dbReference>
<dbReference type="CDD" id="cd11072">
    <property type="entry name" value="CYP71-like"/>
    <property type="match status" value="1"/>
</dbReference>
<keyword evidence="7" id="KW-1185">Reference proteome</keyword>
<dbReference type="InterPro" id="IPR017972">
    <property type="entry name" value="Cyt_P450_CS"/>
</dbReference>
<evidence type="ECO:0000313" key="8">
    <source>
        <dbReference type="RefSeq" id="XP_030527403.1"/>
    </source>
</evidence>
<dbReference type="Pfam" id="PF00067">
    <property type="entry name" value="p450"/>
    <property type="match status" value="1"/>
</dbReference>
<keyword evidence="6" id="KW-0472">Membrane</keyword>
<dbReference type="RefSeq" id="XP_030527403.1">
    <property type="nucleotide sequence ID" value="XM_030671543.2"/>
</dbReference>
<protein>
    <submittedName>
        <fullName evidence="8">Tryptamine 5-hydroxylase-like</fullName>
    </submittedName>
</protein>
<dbReference type="GO" id="GO:0005506">
    <property type="term" value="F:iron ion binding"/>
    <property type="evidence" value="ECO:0007669"/>
    <property type="project" value="InterPro"/>
</dbReference>
<keyword evidence="5" id="KW-0503">Monooxygenase</keyword>
<name>A0A8B8P0G6_9MYRT</name>
<evidence type="ECO:0000256" key="3">
    <source>
        <dbReference type="ARBA" id="ARBA00023004"/>
    </source>
</evidence>
<feature type="transmembrane region" description="Helical" evidence="6">
    <location>
        <begin position="6"/>
        <end position="25"/>
    </location>
</feature>
<dbReference type="KEGG" id="rarg:115738817"/>
<gene>
    <name evidence="8" type="primary">LOC115738817</name>
</gene>
<evidence type="ECO:0000256" key="6">
    <source>
        <dbReference type="SAM" id="Phobius"/>
    </source>
</evidence>
<dbReference type="PRINTS" id="PR00463">
    <property type="entry name" value="EP450I"/>
</dbReference>
<reference evidence="7" key="1">
    <citation type="submission" date="2025-05" db="UniProtKB">
        <authorList>
            <consortium name="RefSeq"/>
        </authorList>
    </citation>
    <scope>NUCLEOTIDE SEQUENCE [LARGE SCALE GENOMIC DNA]</scope>
</reference>
<sequence>MDCNGSTTQMLSLLFLFLFTILIYIKRSHKHRHGDLSPPQPEHPPSPSPRLPIIGHLHLLTAMPHHALADLARRLGPIFHLQLGQVPTIVISSPRLARLVLKTHDHVFANRPQLIAARYLSFGCSDVTFSSYGPYWRQARRICMTELLGSKRVGSFRQVREEEMARLLGVLRSLSGSEVDMSKIFFGLANDVLCRVAFGKRFVAEGFGEGDKSHLVRVLTETQNLLAGFSVGDFFPRWEWVNWVTGLERRLQNNLVSLRSVCDEIIGDHVKKRERRIISLDADDDREDLLDVLMRVQQEDLEVPITDDNLKALVLDMFVAGTDTTAATLEWTMTELARNPRVMKKAQEEVCRNVPTSDKLGEGHLHDLHYLKAVIKETMRLHPPVPLLVPRESMERCVLDGYEVPARTRVLINAYVLGRDSESWDQPLEFRPERFEGSDIDVKDQDFRFLPFGGGRRGCPGFAFGLRTVETSLAKLLYHFNWAWPPGAKAHGMDLSEIFGLATRKKTPLVLVPTVRQRQEF</sequence>
<keyword evidence="6" id="KW-0812">Transmembrane</keyword>
<dbReference type="PANTHER" id="PTHR47955:SF12">
    <property type="entry name" value="(RAPE) HYPOTHETICAL PROTEIN"/>
    <property type="match status" value="1"/>
</dbReference>
<dbReference type="FunFam" id="1.10.630.10:FF:000011">
    <property type="entry name" value="Cytochrome P450 83B1"/>
    <property type="match status" value="1"/>
</dbReference>
<dbReference type="InterPro" id="IPR036396">
    <property type="entry name" value="Cyt_P450_sf"/>
</dbReference>
<dbReference type="PANTHER" id="PTHR47955">
    <property type="entry name" value="CYTOCHROME P450 FAMILY 71 PROTEIN"/>
    <property type="match status" value="1"/>
</dbReference>
<proteinExistence type="inferred from homology"/>
<comment type="cofactor">
    <cofactor evidence="4">
        <name>heme</name>
        <dbReference type="ChEBI" id="CHEBI:30413"/>
    </cofactor>
</comment>
<dbReference type="InterPro" id="IPR002401">
    <property type="entry name" value="Cyt_P450_E_grp-I"/>
</dbReference>
<evidence type="ECO:0000256" key="4">
    <source>
        <dbReference type="PIRSR" id="PIRSR602401-1"/>
    </source>
</evidence>
<feature type="binding site" description="axial binding residue" evidence="4">
    <location>
        <position position="459"/>
    </location>
    <ligand>
        <name>heme</name>
        <dbReference type="ChEBI" id="CHEBI:30413"/>
    </ligand>
    <ligandPart>
        <name>Fe</name>
        <dbReference type="ChEBI" id="CHEBI:18248"/>
    </ligandPart>
</feature>
<dbReference type="SUPFAM" id="SSF48264">
    <property type="entry name" value="Cytochrome P450"/>
    <property type="match status" value="1"/>
</dbReference>
<evidence type="ECO:0000256" key="2">
    <source>
        <dbReference type="ARBA" id="ARBA00022723"/>
    </source>
</evidence>
<reference evidence="8" key="2">
    <citation type="submission" date="2025-08" db="UniProtKB">
        <authorList>
            <consortium name="RefSeq"/>
        </authorList>
    </citation>
    <scope>IDENTIFICATION</scope>
    <source>
        <tissue evidence="8">Leaf</tissue>
    </source>
</reference>
<organism evidence="7 8">
    <name type="scientific">Rhodamnia argentea</name>
    <dbReference type="NCBI Taxonomy" id="178133"/>
    <lineage>
        <taxon>Eukaryota</taxon>
        <taxon>Viridiplantae</taxon>
        <taxon>Streptophyta</taxon>
        <taxon>Embryophyta</taxon>
        <taxon>Tracheophyta</taxon>
        <taxon>Spermatophyta</taxon>
        <taxon>Magnoliopsida</taxon>
        <taxon>eudicotyledons</taxon>
        <taxon>Gunneridae</taxon>
        <taxon>Pentapetalae</taxon>
        <taxon>rosids</taxon>
        <taxon>malvids</taxon>
        <taxon>Myrtales</taxon>
        <taxon>Myrtaceae</taxon>
        <taxon>Myrtoideae</taxon>
        <taxon>Myrteae</taxon>
        <taxon>Australasian group</taxon>
        <taxon>Rhodamnia</taxon>
    </lineage>
</organism>
<dbReference type="AlphaFoldDB" id="A0A8B8P0G6"/>
<dbReference type="GO" id="GO:0004497">
    <property type="term" value="F:monooxygenase activity"/>
    <property type="evidence" value="ECO:0007669"/>
    <property type="project" value="UniProtKB-KW"/>
</dbReference>
<dbReference type="GO" id="GO:0020037">
    <property type="term" value="F:heme binding"/>
    <property type="evidence" value="ECO:0007669"/>
    <property type="project" value="InterPro"/>
</dbReference>
<keyword evidence="3 4" id="KW-0408">Iron</keyword>
<dbReference type="GeneID" id="115738817"/>
<accession>A0A8B8P0G6</accession>
<dbReference type="Proteomes" id="UP000827889">
    <property type="component" value="Chromosome 1"/>
</dbReference>
<keyword evidence="6" id="KW-1133">Transmembrane helix</keyword>
<dbReference type="GO" id="GO:0016705">
    <property type="term" value="F:oxidoreductase activity, acting on paired donors, with incorporation or reduction of molecular oxygen"/>
    <property type="evidence" value="ECO:0007669"/>
    <property type="project" value="InterPro"/>
</dbReference>
<keyword evidence="5" id="KW-0560">Oxidoreductase</keyword>
<dbReference type="OrthoDB" id="1055148at2759"/>